<evidence type="ECO:0000256" key="7">
    <source>
        <dbReference type="ARBA" id="ARBA00047960"/>
    </source>
</evidence>
<dbReference type="OrthoDB" id="422574at2759"/>
<dbReference type="CDD" id="cd03050">
    <property type="entry name" value="GST_N_Theta"/>
    <property type="match status" value="1"/>
</dbReference>
<comment type="caution">
    <text evidence="11">The sequence shown here is derived from an EMBL/GenBank/DDBJ whole genome shotgun (WGS) entry which is preliminary data.</text>
</comment>
<dbReference type="InterPro" id="IPR036282">
    <property type="entry name" value="Glutathione-S-Trfase_C_sf"/>
</dbReference>
<dbReference type="GO" id="GO:0005737">
    <property type="term" value="C:cytoplasm"/>
    <property type="evidence" value="ECO:0007669"/>
    <property type="project" value="UniProtKB-SubCell"/>
</dbReference>
<gene>
    <name evidence="11" type="ORF">Baya_3010</name>
</gene>
<evidence type="ECO:0000259" key="9">
    <source>
        <dbReference type="PROSITE" id="PS50404"/>
    </source>
</evidence>
<name>A0A556TUD1_BAGYA</name>
<dbReference type="PANTHER" id="PTHR43917:SF9">
    <property type="entry name" value="GLUTATHIONE S-TRANSFERASE THETA-1"/>
    <property type="match status" value="1"/>
</dbReference>
<keyword evidence="6 11" id="KW-0808">Transferase</keyword>
<evidence type="ECO:0000256" key="8">
    <source>
        <dbReference type="SAM" id="MobiDB-lite"/>
    </source>
</evidence>
<dbReference type="InterPro" id="IPR004045">
    <property type="entry name" value="Glutathione_S-Trfase_N"/>
</dbReference>
<dbReference type="AlphaFoldDB" id="A0A556TUD1"/>
<comment type="catalytic activity">
    <reaction evidence="7">
        <text>RX + glutathione = an S-substituted glutathione + a halide anion + H(+)</text>
        <dbReference type="Rhea" id="RHEA:16437"/>
        <dbReference type="ChEBI" id="CHEBI:15378"/>
        <dbReference type="ChEBI" id="CHEBI:16042"/>
        <dbReference type="ChEBI" id="CHEBI:17792"/>
        <dbReference type="ChEBI" id="CHEBI:57925"/>
        <dbReference type="ChEBI" id="CHEBI:90779"/>
        <dbReference type="EC" id="2.5.1.18"/>
    </reaction>
</comment>
<feature type="domain" description="GST N-terminal" evidence="9">
    <location>
        <begin position="1"/>
        <end position="137"/>
    </location>
</feature>
<dbReference type="Gene3D" id="1.20.1050.10">
    <property type="match status" value="1"/>
</dbReference>
<dbReference type="Pfam" id="PF00043">
    <property type="entry name" value="GST_C"/>
    <property type="match status" value="1"/>
</dbReference>
<dbReference type="CDD" id="cd03183">
    <property type="entry name" value="GST_C_Theta"/>
    <property type="match status" value="1"/>
</dbReference>
<comment type="subcellular location">
    <subcellularLocation>
        <location evidence="1">Cytoplasm</location>
    </subcellularLocation>
</comment>
<keyword evidence="5" id="KW-0963">Cytoplasm</keyword>
<dbReference type="InterPro" id="IPR040075">
    <property type="entry name" value="GST_N_Theta"/>
</dbReference>
<dbReference type="InterPro" id="IPR010987">
    <property type="entry name" value="Glutathione-S-Trfase_C-like"/>
</dbReference>
<feature type="region of interest" description="Disordered" evidence="8">
    <location>
        <begin position="75"/>
        <end position="109"/>
    </location>
</feature>
<dbReference type="GO" id="GO:0006749">
    <property type="term" value="P:glutathione metabolic process"/>
    <property type="evidence" value="ECO:0007669"/>
    <property type="project" value="TreeGrafter"/>
</dbReference>
<evidence type="ECO:0000256" key="2">
    <source>
        <dbReference type="ARBA" id="ARBA00009899"/>
    </source>
</evidence>
<dbReference type="Proteomes" id="UP000319801">
    <property type="component" value="Unassembled WGS sequence"/>
</dbReference>
<evidence type="ECO:0000256" key="6">
    <source>
        <dbReference type="ARBA" id="ARBA00022679"/>
    </source>
</evidence>
<evidence type="ECO:0000256" key="1">
    <source>
        <dbReference type="ARBA" id="ARBA00004496"/>
    </source>
</evidence>
<keyword evidence="12" id="KW-1185">Reference proteome</keyword>
<evidence type="ECO:0000256" key="5">
    <source>
        <dbReference type="ARBA" id="ARBA00022490"/>
    </source>
</evidence>
<proteinExistence type="inferred from homology"/>
<comment type="subunit">
    <text evidence="3">Homodimer.</text>
</comment>
<dbReference type="SUPFAM" id="SSF47616">
    <property type="entry name" value="GST C-terminal domain-like"/>
    <property type="match status" value="1"/>
</dbReference>
<dbReference type="InterPro" id="IPR040077">
    <property type="entry name" value="GST_C_Theta"/>
</dbReference>
<evidence type="ECO:0000259" key="10">
    <source>
        <dbReference type="PROSITE" id="PS50405"/>
    </source>
</evidence>
<accession>A0A556TUD1</accession>
<dbReference type="PROSITE" id="PS50405">
    <property type="entry name" value="GST_CTER"/>
    <property type="match status" value="1"/>
</dbReference>
<feature type="domain" description="GST C-terminal" evidence="10">
    <location>
        <begin position="143"/>
        <end position="279"/>
    </location>
</feature>
<organism evidence="11 12">
    <name type="scientific">Bagarius yarrelli</name>
    <name type="common">Goonch</name>
    <name type="synonym">Bagrus yarrelli</name>
    <dbReference type="NCBI Taxonomy" id="175774"/>
    <lineage>
        <taxon>Eukaryota</taxon>
        <taxon>Metazoa</taxon>
        <taxon>Chordata</taxon>
        <taxon>Craniata</taxon>
        <taxon>Vertebrata</taxon>
        <taxon>Euteleostomi</taxon>
        <taxon>Actinopterygii</taxon>
        <taxon>Neopterygii</taxon>
        <taxon>Teleostei</taxon>
        <taxon>Ostariophysi</taxon>
        <taxon>Siluriformes</taxon>
        <taxon>Sisoridae</taxon>
        <taxon>Sisorinae</taxon>
        <taxon>Bagarius</taxon>
    </lineage>
</organism>
<comment type="similarity">
    <text evidence="2">Belongs to the GST superfamily. Theta family.</text>
</comment>
<dbReference type="EMBL" id="VCAZ01000019">
    <property type="protein sequence ID" value="TSK72026.1"/>
    <property type="molecule type" value="Genomic_DNA"/>
</dbReference>
<dbReference type="InterPro" id="IPR004046">
    <property type="entry name" value="GST_C"/>
</dbReference>
<evidence type="ECO:0000313" key="11">
    <source>
        <dbReference type="EMBL" id="TSK72026.1"/>
    </source>
</evidence>
<evidence type="ECO:0000313" key="12">
    <source>
        <dbReference type="Proteomes" id="UP000319801"/>
    </source>
</evidence>
<dbReference type="FunFam" id="1.20.1050.10:FF:000008">
    <property type="entry name" value="Glutathione S-transferase theta-1"/>
    <property type="match status" value="1"/>
</dbReference>
<dbReference type="Gene3D" id="3.40.30.10">
    <property type="entry name" value="Glutaredoxin"/>
    <property type="match status" value="1"/>
</dbReference>
<dbReference type="InterPro" id="IPR051369">
    <property type="entry name" value="GST_Theta"/>
</dbReference>
<protein>
    <recommendedName>
        <fullName evidence="4">glutathione transferase</fullName>
        <ecNumber evidence="4">2.5.1.18</ecNumber>
    </recommendedName>
</protein>
<dbReference type="SUPFAM" id="SSF52833">
    <property type="entry name" value="Thioredoxin-like"/>
    <property type="match status" value="1"/>
</dbReference>
<dbReference type="PANTHER" id="PTHR43917">
    <property type="match status" value="1"/>
</dbReference>
<dbReference type="EC" id="2.5.1.18" evidence="4"/>
<dbReference type="PROSITE" id="PS50404">
    <property type="entry name" value="GST_NTER"/>
    <property type="match status" value="1"/>
</dbReference>
<reference evidence="11 12" key="1">
    <citation type="journal article" date="2019" name="Genome Biol. Evol.">
        <title>Whole-Genome Sequencing of the Giant Devil Catfish, Bagarius yarrelli.</title>
        <authorList>
            <person name="Jiang W."/>
            <person name="Lv Y."/>
            <person name="Cheng L."/>
            <person name="Yang K."/>
            <person name="Chao B."/>
            <person name="Wang X."/>
            <person name="Li Y."/>
            <person name="Pan X."/>
            <person name="You X."/>
            <person name="Zhang Y."/>
            <person name="Yang J."/>
            <person name="Li J."/>
            <person name="Zhang X."/>
            <person name="Liu S."/>
            <person name="Sun C."/>
            <person name="Yang J."/>
            <person name="Shi Q."/>
        </authorList>
    </citation>
    <scope>NUCLEOTIDE SEQUENCE [LARGE SCALE GENOMIC DNA]</scope>
    <source>
        <strain evidence="11">JWS20170419001</strain>
        <tissue evidence="11">Muscle</tissue>
    </source>
</reference>
<evidence type="ECO:0000256" key="4">
    <source>
        <dbReference type="ARBA" id="ARBA00012452"/>
    </source>
</evidence>
<evidence type="ECO:0000256" key="3">
    <source>
        <dbReference type="ARBA" id="ARBA00011738"/>
    </source>
</evidence>
<sequence>MVLEIYLDLFSQPCRSVYIFAKKNNIPFEYKKLSLMAGEHYGEEFGKINMMRKVPAIRDGDFCLGERRDGFPPGVARRDGFPPGVARRDGFPPGVARRDGFPPGVARREADGFPTERAVSIRIAIMQYLVEKYGTPDHWYPADVQKRARVNEYLAWQHSAMRPHGSKILWLKLMIPTVMGVEVPKEKMDAALEDLDGSLKLVEEKFIQDRPFIAGEEISLADLVAIVEIMQPVGAGVDVFNGRPKLSAWKERVRAAIGAELFDEAHQGILSAQEMAKSMDGSTLQHFKARILKMFL</sequence>
<dbReference type="GO" id="GO:0004364">
    <property type="term" value="F:glutathione transferase activity"/>
    <property type="evidence" value="ECO:0007669"/>
    <property type="project" value="UniProtKB-EC"/>
</dbReference>
<dbReference type="InterPro" id="IPR036249">
    <property type="entry name" value="Thioredoxin-like_sf"/>
</dbReference>